<comment type="caution">
    <text evidence="1">The sequence shown here is derived from an EMBL/GenBank/DDBJ whole genome shotgun (WGS) entry which is preliminary data.</text>
</comment>
<accession>E0NNA1</accession>
<evidence type="ECO:0000313" key="1">
    <source>
        <dbReference type="EMBL" id="EFM24774.1"/>
    </source>
</evidence>
<dbReference type="HOGENOM" id="CLU_139219_0_0_9"/>
<dbReference type="InterPro" id="IPR038628">
    <property type="entry name" value="XkdM-like_sf"/>
</dbReference>
<protein>
    <submittedName>
        <fullName evidence="1">Putative core tail protein</fullName>
    </submittedName>
</protein>
<organism evidence="1 2">
    <name type="scientific">Peptoniphilus duerdenii ATCC BAA-1640</name>
    <dbReference type="NCBI Taxonomy" id="862517"/>
    <lineage>
        <taxon>Bacteria</taxon>
        <taxon>Bacillati</taxon>
        <taxon>Bacillota</taxon>
        <taxon>Tissierellia</taxon>
        <taxon>Tissierellales</taxon>
        <taxon>Peptoniphilaceae</taxon>
        <taxon>Peptoniphilus</taxon>
    </lineage>
</organism>
<gene>
    <name evidence="1" type="primary">xkdM</name>
    <name evidence="1" type="ORF">HMPREF9225_1640</name>
</gene>
<sequence length="170" mass="19506">MSFLIEKEKKMVDKNQAIMHAREPIHGAEGAAYVTIEGSRYLLFQLKDFEGTWEKGKSEIPRLGTRIKGNRSNTVTGKWSATCYYNTDIFRKLMMTYVKDHRDIYFDVQITNDDPNSNAGRHTVIFRDCNIDGSVMAKIDITSDTLEEKLSGTFEDCDMPEEFNILEGMI</sequence>
<dbReference type="eggNOG" id="ENOG502ZCKJ">
    <property type="taxonomic scope" value="Bacteria"/>
</dbReference>
<name>E0NNA1_9FIRM</name>
<dbReference type="Proteomes" id="UP000003280">
    <property type="component" value="Unassembled WGS sequence"/>
</dbReference>
<proteinExistence type="predicted"/>
<dbReference type="EMBL" id="AEEH01000048">
    <property type="protein sequence ID" value="EFM24774.1"/>
    <property type="molecule type" value="Genomic_DNA"/>
</dbReference>
<dbReference type="InterPro" id="IPR018989">
    <property type="entry name" value="DUF2001"/>
</dbReference>
<keyword evidence="2" id="KW-1185">Reference proteome</keyword>
<dbReference type="AlphaFoldDB" id="E0NNA1"/>
<evidence type="ECO:0000313" key="2">
    <source>
        <dbReference type="Proteomes" id="UP000003280"/>
    </source>
</evidence>
<dbReference type="Pfam" id="PF09393">
    <property type="entry name" value="DUF2001"/>
    <property type="match status" value="1"/>
</dbReference>
<dbReference type="SUPFAM" id="SSF69279">
    <property type="entry name" value="Phage tail proteins"/>
    <property type="match status" value="1"/>
</dbReference>
<dbReference type="STRING" id="862517.HMPREF9225_1640"/>
<reference evidence="1 2" key="1">
    <citation type="submission" date="2010-07" db="EMBL/GenBank/DDBJ databases">
        <authorList>
            <person name="Muzny D."/>
            <person name="Qin X."/>
            <person name="Deng J."/>
            <person name="Jiang H."/>
            <person name="Liu Y."/>
            <person name="Qu J."/>
            <person name="Song X.-Z."/>
            <person name="Zhang L."/>
            <person name="Thornton R."/>
            <person name="Coyle M."/>
            <person name="Francisco L."/>
            <person name="Jackson L."/>
            <person name="Javaid M."/>
            <person name="Korchina V."/>
            <person name="Kovar C."/>
            <person name="Mata R."/>
            <person name="Mathew T."/>
            <person name="Ngo R."/>
            <person name="Nguyen L."/>
            <person name="Nguyen N."/>
            <person name="Okwuonu G."/>
            <person name="Ongeri F."/>
            <person name="Pham C."/>
            <person name="Simmons D."/>
            <person name="Wilczek-Boney K."/>
            <person name="Hale W."/>
            <person name="Jakkamsetti A."/>
            <person name="Pham P."/>
            <person name="Ruth R."/>
            <person name="San Lucas F."/>
            <person name="Warren J."/>
            <person name="Zhang J."/>
            <person name="Zhao Z."/>
            <person name="Zhou C."/>
            <person name="Zhu D."/>
            <person name="Lee S."/>
            <person name="Bess C."/>
            <person name="Blankenburg K."/>
            <person name="Forbes L."/>
            <person name="Fu Q."/>
            <person name="Gubbala S."/>
            <person name="Hirani K."/>
            <person name="Jayaseelan J.C."/>
            <person name="Lara F."/>
            <person name="Munidasa M."/>
            <person name="Palculict T."/>
            <person name="Patil S."/>
            <person name="Pu L.-L."/>
            <person name="Saada N."/>
            <person name="Tang L."/>
            <person name="Weissenberger G."/>
            <person name="Zhu Y."/>
            <person name="Hemphill L."/>
            <person name="Shang Y."/>
            <person name="Youmans B."/>
            <person name="Ayvaz T."/>
            <person name="Ross M."/>
            <person name="Santibanez J."/>
            <person name="Aqrawi P."/>
            <person name="Gross S."/>
            <person name="Joshi V."/>
            <person name="Fowler G."/>
            <person name="Nazareth L."/>
            <person name="Reid J."/>
            <person name="Worley K."/>
            <person name="Petrosino J."/>
            <person name="Highlander S."/>
            <person name="Gibbs R."/>
        </authorList>
    </citation>
    <scope>NUCLEOTIDE SEQUENCE [LARGE SCALE GENOMIC DNA]</scope>
    <source>
        <strain evidence="1 2">ATCC BAA-1640</strain>
    </source>
</reference>
<dbReference type="Gene3D" id="2.30.110.40">
    <property type="entry name" value="Phage tail tube protein"/>
    <property type="match status" value="1"/>
</dbReference>